<evidence type="ECO:0000256" key="1">
    <source>
        <dbReference type="ARBA" id="ARBA00038101"/>
    </source>
</evidence>
<dbReference type="InterPro" id="IPR050767">
    <property type="entry name" value="Sel1_AlgK"/>
</dbReference>
<keyword evidence="3" id="KW-1185">Reference proteome</keyword>
<gene>
    <name evidence="2" type="ORF">AURANDRAFT_21291</name>
</gene>
<accession>F0Y046</accession>
<dbReference type="SUPFAM" id="SSF81901">
    <property type="entry name" value="HCP-like"/>
    <property type="match status" value="2"/>
</dbReference>
<dbReference type="InParanoid" id="F0Y046"/>
<proteinExistence type="inferred from homology"/>
<comment type="similarity">
    <text evidence="1">Belongs to the sel-1 family.</text>
</comment>
<reference evidence="2 3" key="1">
    <citation type="journal article" date="2011" name="Proc. Natl. Acad. Sci. U.S.A.">
        <title>Niche of harmful alga Aureococcus anophagefferens revealed through ecogenomics.</title>
        <authorList>
            <person name="Gobler C.J."/>
            <person name="Berry D.L."/>
            <person name="Dyhrman S.T."/>
            <person name="Wilhelm S.W."/>
            <person name="Salamov A."/>
            <person name="Lobanov A.V."/>
            <person name="Zhang Y."/>
            <person name="Collier J.L."/>
            <person name="Wurch L.L."/>
            <person name="Kustka A.B."/>
            <person name="Dill B.D."/>
            <person name="Shah M."/>
            <person name="VerBerkmoes N.C."/>
            <person name="Kuo A."/>
            <person name="Terry A."/>
            <person name="Pangilinan J."/>
            <person name="Lindquist E.A."/>
            <person name="Lucas S."/>
            <person name="Paulsen I.T."/>
            <person name="Hattenrath-Lehmann T.K."/>
            <person name="Talmage S.C."/>
            <person name="Walker E.A."/>
            <person name="Koch F."/>
            <person name="Burson A.M."/>
            <person name="Marcoval M.A."/>
            <person name="Tang Y.Z."/>
            <person name="Lecleir G.R."/>
            <person name="Coyne K.J."/>
            <person name="Berg G.M."/>
            <person name="Bertrand E.M."/>
            <person name="Saito M.A."/>
            <person name="Gladyshev V.N."/>
            <person name="Grigoriev I.V."/>
        </authorList>
    </citation>
    <scope>NUCLEOTIDE SEQUENCE [LARGE SCALE GENOMIC DNA]</scope>
    <source>
        <strain evidence="3">CCMP 1984</strain>
    </source>
</reference>
<dbReference type="EMBL" id="GL833122">
    <property type="protein sequence ID" value="EGB11459.1"/>
    <property type="molecule type" value="Genomic_DNA"/>
</dbReference>
<feature type="non-terminal residue" evidence="2">
    <location>
        <position position="1"/>
    </location>
</feature>
<dbReference type="RefSeq" id="XP_009033824.1">
    <property type="nucleotide sequence ID" value="XM_009035576.1"/>
</dbReference>
<dbReference type="OrthoDB" id="27934at2759"/>
<dbReference type="Proteomes" id="UP000002729">
    <property type="component" value="Unassembled WGS sequence"/>
</dbReference>
<evidence type="ECO:0000313" key="2">
    <source>
        <dbReference type="EMBL" id="EGB11459.1"/>
    </source>
</evidence>
<evidence type="ECO:0000313" key="3">
    <source>
        <dbReference type="Proteomes" id="UP000002729"/>
    </source>
</evidence>
<dbReference type="AlphaFoldDB" id="F0Y046"/>
<dbReference type="PANTHER" id="PTHR11102">
    <property type="entry name" value="SEL-1-LIKE PROTEIN"/>
    <property type="match status" value="1"/>
</dbReference>
<dbReference type="InterPro" id="IPR006597">
    <property type="entry name" value="Sel1-like"/>
</dbReference>
<dbReference type="InterPro" id="IPR011990">
    <property type="entry name" value="TPR-like_helical_dom_sf"/>
</dbReference>
<organism evidence="3">
    <name type="scientific">Aureococcus anophagefferens</name>
    <name type="common">Harmful bloom alga</name>
    <dbReference type="NCBI Taxonomy" id="44056"/>
    <lineage>
        <taxon>Eukaryota</taxon>
        <taxon>Sar</taxon>
        <taxon>Stramenopiles</taxon>
        <taxon>Ochrophyta</taxon>
        <taxon>Pelagophyceae</taxon>
        <taxon>Pelagomonadales</taxon>
        <taxon>Pelagomonadaceae</taxon>
        <taxon>Aureococcus</taxon>
    </lineage>
</organism>
<dbReference type="SMART" id="SM00671">
    <property type="entry name" value="SEL1"/>
    <property type="match status" value="6"/>
</dbReference>
<protein>
    <submittedName>
        <fullName evidence="2">Uncharacterized protein</fullName>
    </submittedName>
</protein>
<dbReference type="PANTHER" id="PTHR11102:SF160">
    <property type="entry name" value="ERAD-ASSOCIATED E3 UBIQUITIN-PROTEIN LIGASE COMPONENT HRD3"/>
    <property type="match status" value="1"/>
</dbReference>
<dbReference type="Pfam" id="PF08238">
    <property type="entry name" value="Sel1"/>
    <property type="match status" value="6"/>
</dbReference>
<sequence>KAAKIWKRAVELGDVDAMVFLGELYQYGEGVKLDKKKAERLFRMAVDRGDAVAQNKIGCSLHSEKKFEEAFRYYALSADQGFTEGENNLACCYRYGEGTESSKKAAKLYLRAAELGEVYAMVALGALYETGGNGVKRDGKKAMKMYREVADRGLALAQSNLSNLLSVDGQYMESFRYCKLAADQGYTQAQYNAGYCYENAEGVERNLGEAKRLYALSAAKGYGPGIAALGRIGA</sequence>
<dbReference type="Gene3D" id="1.25.40.10">
    <property type="entry name" value="Tetratricopeptide repeat domain"/>
    <property type="match status" value="2"/>
</dbReference>
<dbReference type="eggNOG" id="KOG1550">
    <property type="taxonomic scope" value="Eukaryota"/>
</dbReference>
<dbReference type="KEGG" id="aaf:AURANDRAFT_21291"/>
<name>F0Y046_AURAN</name>
<dbReference type="GeneID" id="20219422"/>